<keyword evidence="3" id="KW-1185">Reference proteome</keyword>
<dbReference type="KEGG" id="ppsr:I6J18_12945"/>
<dbReference type="Pfam" id="PF25984">
    <property type="entry name" value="BSH_YknX"/>
    <property type="match status" value="1"/>
</dbReference>
<name>A0A974NIY2_PERPY</name>
<dbReference type="GO" id="GO:0015562">
    <property type="term" value="F:efflux transmembrane transporter activity"/>
    <property type="evidence" value="ECO:0007669"/>
    <property type="project" value="TreeGrafter"/>
</dbReference>
<gene>
    <name evidence="2" type="ORF">I6J18_12945</name>
</gene>
<dbReference type="Proteomes" id="UP000595254">
    <property type="component" value="Chromosome"/>
</dbReference>
<accession>A0A974NIY2</accession>
<feature type="domain" description="YknX-like barrel-sandwich hybrid" evidence="1">
    <location>
        <begin position="66"/>
        <end position="219"/>
    </location>
</feature>
<dbReference type="AlphaFoldDB" id="A0A974NIY2"/>
<dbReference type="InterPro" id="IPR058639">
    <property type="entry name" value="BSH_YknX-like"/>
</dbReference>
<dbReference type="GO" id="GO:1990281">
    <property type="term" value="C:efflux pump complex"/>
    <property type="evidence" value="ECO:0007669"/>
    <property type="project" value="TreeGrafter"/>
</dbReference>
<evidence type="ECO:0000313" key="2">
    <source>
        <dbReference type="EMBL" id="QQS98638.1"/>
    </source>
</evidence>
<proteinExistence type="predicted"/>
<evidence type="ECO:0000259" key="1">
    <source>
        <dbReference type="Pfam" id="PF25984"/>
    </source>
</evidence>
<reference evidence="2 3" key="1">
    <citation type="submission" date="2021-01" db="EMBL/GenBank/DDBJ databases">
        <title>FDA dAtabase for Regulatory Grade micrObial Sequences (FDA-ARGOS): Supporting development and validation of Infectious Disease Dx tests.</title>
        <authorList>
            <person name="Nelson B."/>
            <person name="Plummer A."/>
            <person name="Tallon L."/>
            <person name="Sadzewicz L."/>
            <person name="Zhao X."/>
            <person name="Boylan J."/>
            <person name="Ott S."/>
            <person name="Bowen H."/>
            <person name="Vavikolanu K."/>
            <person name="Mehta A."/>
            <person name="Aluvathingal J."/>
            <person name="Nadendla S."/>
            <person name="Myers T."/>
            <person name="Yan Y."/>
            <person name="Sichtig H."/>
        </authorList>
    </citation>
    <scope>NUCLEOTIDE SEQUENCE [LARGE SCALE GENOMIC DNA]</scope>
    <source>
        <strain evidence="2 3">FDAARGOS_1161</strain>
    </source>
</reference>
<organism evidence="2 3">
    <name type="scientific">Peribacillus psychrosaccharolyticus</name>
    <name type="common">Bacillus psychrosaccharolyticus</name>
    <dbReference type="NCBI Taxonomy" id="1407"/>
    <lineage>
        <taxon>Bacteria</taxon>
        <taxon>Bacillati</taxon>
        <taxon>Bacillota</taxon>
        <taxon>Bacilli</taxon>
        <taxon>Bacillales</taxon>
        <taxon>Bacillaceae</taxon>
        <taxon>Peribacillus</taxon>
    </lineage>
</organism>
<dbReference type="RefSeq" id="WP_040373995.1">
    <property type="nucleotide sequence ID" value="NZ_CP068053.1"/>
</dbReference>
<dbReference type="EMBL" id="CP068053">
    <property type="protein sequence ID" value="QQS98638.1"/>
    <property type="molecule type" value="Genomic_DNA"/>
</dbReference>
<evidence type="ECO:0000313" key="3">
    <source>
        <dbReference type="Proteomes" id="UP000595254"/>
    </source>
</evidence>
<dbReference type="PANTHER" id="PTHR30469">
    <property type="entry name" value="MULTIDRUG RESISTANCE PROTEIN MDTA"/>
    <property type="match status" value="1"/>
</dbReference>
<dbReference type="Gene3D" id="2.40.420.20">
    <property type="match status" value="1"/>
</dbReference>
<protein>
    <submittedName>
        <fullName evidence="2">Efflux RND transporter periplasmic adaptor subunit</fullName>
    </submittedName>
</protein>
<sequence length="415" mass="46437">MKKWKIISLSAVSGLLIAGNLYLIGKEDSKIERSLYVENWTKAKVGDISRTFQTQGMVVPYEEYPVYFDHEKQFQKFLVQEGDTVTAGTPLYEYLDSKASASKANLENEKQLAENDLSAIERYISSLESYQSSIPEAPSVSDDEENAALEADLNLDEHASSELIVATIEQELFKQEYEKSKIEEKINILDAELVNLDEISGTVSAVSDVDGTVKEVNKSLNGPILTLASNRLSIEGELSEKRLMEAEEGQAITVESSEFKKPLKGTIDRITVFPKSEPSMKKESTYPFKAIVTEDQLLLPVGSKVNVSVVTSSVHNVPVIPKDTLHMGSKPFVYKLMNGRVNRQYVTKGIDMSGRQEIRKGMTAGETILAEPEIVPQNHAYFITALQPKDITRKQLKEISTRDKFRYLLIGLLER</sequence>